<comment type="similarity">
    <text evidence="1">Belongs to the esterase D family.</text>
</comment>
<evidence type="ECO:0000313" key="4">
    <source>
        <dbReference type="EMBL" id="MBS9475916.1"/>
    </source>
</evidence>
<evidence type="ECO:0000313" key="5">
    <source>
        <dbReference type="Proteomes" id="UP001166585"/>
    </source>
</evidence>
<dbReference type="Pfam" id="PF00756">
    <property type="entry name" value="Esterase"/>
    <property type="match status" value="1"/>
</dbReference>
<dbReference type="Proteomes" id="UP001166585">
    <property type="component" value="Unassembled WGS sequence"/>
</dbReference>
<evidence type="ECO:0000256" key="2">
    <source>
        <dbReference type="ARBA" id="ARBA00022801"/>
    </source>
</evidence>
<accession>A0ABS5R2S1</accession>
<dbReference type="SUPFAM" id="SSF53474">
    <property type="entry name" value="alpha/beta-Hydrolases"/>
    <property type="match status" value="1"/>
</dbReference>
<protein>
    <submittedName>
        <fullName evidence="4">Alpha/beta hydrolase</fullName>
    </submittedName>
</protein>
<keyword evidence="2 4" id="KW-0378">Hydrolase</keyword>
<dbReference type="RefSeq" id="WP_213753780.1">
    <property type="nucleotide sequence ID" value="NZ_JAHCQH010000012.1"/>
</dbReference>
<evidence type="ECO:0000256" key="3">
    <source>
        <dbReference type="SAM" id="MobiDB-lite"/>
    </source>
</evidence>
<dbReference type="GO" id="GO:0016787">
    <property type="term" value="F:hydrolase activity"/>
    <property type="evidence" value="ECO:0007669"/>
    <property type="project" value="UniProtKB-KW"/>
</dbReference>
<proteinExistence type="inferred from homology"/>
<dbReference type="InterPro" id="IPR029058">
    <property type="entry name" value="AB_hydrolase_fold"/>
</dbReference>
<dbReference type="EMBL" id="JAHCQH010000012">
    <property type="protein sequence ID" value="MBS9475916.1"/>
    <property type="molecule type" value="Genomic_DNA"/>
</dbReference>
<organism evidence="4 5">
    <name type="scientific">Ancylobacter radicis</name>
    <dbReference type="NCBI Taxonomy" id="2836179"/>
    <lineage>
        <taxon>Bacteria</taxon>
        <taxon>Pseudomonadati</taxon>
        <taxon>Pseudomonadota</taxon>
        <taxon>Alphaproteobacteria</taxon>
        <taxon>Hyphomicrobiales</taxon>
        <taxon>Xanthobacteraceae</taxon>
        <taxon>Ancylobacter</taxon>
    </lineage>
</organism>
<dbReference type="Gene3D" id="3.40.50.1820">
    <property type="entry name" value="alpha/beta hydrolase"/>
    <property type="match status" value="1"/>
</dbReference>
<keyword evidence="5" id="KW-1185">Reference proteome</keyword>
<dbReference type="PANTHER" id="PTHR40841:SF2">
    <property type="entry name" value="SIDEROPHORE-DEGRADING ESTERASE (EUROFUNG)"/>
    <property type="match status" value="1"/>
</dbReference>
<reference evidence="4" key="1">
    <citation type="submission" date="2021-05" db="EMBL/GenBank/DDBJ databases">
        <authorList>
            <person name="Sun Q."/>
            <person name="Inoue M."/>
        </authorList>
    </citation>
    <scope>NUCLEOTIDE SEQUENCE</scope>
    <source>
        <strain evidence="4">VKM B-3255</strain>
    </source>
</reference>
<dbReference type="PANTHER" id="PTHR40841">
    <property type="entry name" value="SIDEROPHORE TRIACETYLFUSARININE C ESTERASE"/>
    <property type="match status" value="1"/>
</dbReference>
<feature type="region of interest" description="Disordered" evidence="3">
    <location>
        <begin position="86"/>
        <end position="113"/>
    </location>
</feature>
<dbReference type="InterPro" id="IPR052558">
    <property type="entry name" value="Siderophore_Hydrolase_D"/>
</dbReference>
<name>A0ABS5R2S1_9HYPH</name>
<sequence length="277" mass="29763">MPALTVPDAEWFDLAPARGGAAYRIFLARPRGAPPPGGFPLMLMLDANAAFATFVEVMRRGAGRPQATGIEDIVLVGIGYPEDEDRSARRTVDYTAGPSAEMRADPPASRRTTGGRDAFLAVIKEEVLPRIATMIPVDTARRTLFGHSLGGWFTLDVALRDPTAFAAYVAVSPSIWWDEPRLIEGLARAQGQPLRLSLMVGEWEEAMAPWQLGGPSSADMAARRAARGMVSRAEAFAARAAAQLGPLAQVEFTLLAGEDHASVLPPAMARALRFAQR</sequence>
<comment type="caution">
    <text evidence="4">The sequence shown here is derived from an EMBL/GenBank/DDBJ whole genome shotgun (WGS) entry which is preliminary data.</text>
</comment>
<evidence type="ECO:0000256" key="1">
    <source>
        <dbReference type="ARBA" id="ARBA00005622"/>
    </source>
</evidence>
<gene>
    <name evidence="4" type="ORF">KIP89_02220</name>
</gene>
<dbReference type="InterPro" id="IPR000801">
    <property type="entry name" value="Esterase-like"/>
</dbReference>